<reference evidence="3" key="1">
    <citation type="journal article" date="2020" name="Stud. Mycol.">
        <title>101 Dothideomycetes genomes: a test case for predicting lifestyles and emergence of pathogens.</title>
        <authorList>
            <person name="Haridas S."/>
            <person name="Albert R."/>
            <person name="Binder M."/>
            <person name="Bloem J."/>
            <person name="Labutti K."/>
            <person name="Salamov A."/>
            <person name="Andreopoulos B."/>
            <person name="Baker S."/>
            <person name="Barry K."/>
            <person name="Bills G."/>
            <person name="Bluhm B."/>
            <person name="Cannon C."/>
            <person name="Castanera R."/>
            <person name="Culley D."/>
            <person name="Daum C."/>
            <person name="Ezra D."/>
            <person name="Gonzalez J."/>
            <person name="Henrissat B."/>
            <person name="Kuo A."/>
            <person name="Liang C."/>
            <person name="Lipzen A."/>
            <person name="Lutzoni F."/>
            <person name="Magnuson J."/>
            <person name="Mondo S."/>
            <person name="Nolan M."/>
            <person name="Ohm R."/>
            <person name="Pangilinan J."/>
            <person name="Park H.-J."/>
            <person name="Ramirez L."/>
            <person name="Alfaro M."/>
            <person name="Sun H."/>
            <person name="Tritt A."/>
            <person name="Yoshinaga Y."/>
            <person name="Zwiers L.-H."/>
            <person name="Turgeon B."/>
            <person name="Goodwin S."/>
            <person name="Spatafora J."/>
            <person name="Crous P."/>
            <person name="Grigoriev I."/>
        </authorList>
    </citation>
    <scope>NUCLEOTIDE SEQUENCE</scope>
    <source>
        <strain evidence="3">CBS 130266</strain>
    </source>
</reference>
<evidence type="ECO:0000256" key="1">
    <source>
        <dbReference type="SAM" id="Phobius"/>
    </source>
</evidence>
<dbReference type="Proteomes" id="UP000800235">
    <property type="component" value="Unassembled WGS sequence"/>
</dbReference>
<feature type="transmembrane region" description="Helical" evidence="1">
    <location>
        <begin position="73"/>
        <end position="92"/>
    </location>
</feature>
<dbReference type="PANTHER" id="PTHR37013">
    <property type="entry name" value="INTEGRAL MEMBRANE PROTEIN (AFU_ORTHOLOGUE AFUA_1G05950)-RELATED"/>
    <property type="match status" value="1"/>
</dbReference>
<feature type="non-terminal residue" evidence="3">
    <location>
        <position position="1"/>
    </location>
</feature>
<dbReference type="PANTHER" id="PTHR37013:SF3">
    <property type="entry name" value="INTEGRAL MEMBRANE PROTEIN (AFU_ORTHOLOGUE AFUA_1G05950)"/>
    <property type="match status" value="1"/>
</dbReference>
<dbReference type="AlphaFoldDB" id="A0A9P4NRL1"/>
<sequence>LIAYGWHTMVTGQNVVLYSRLHLVCSRPRVLRGILWMIIANWFISNVPTTVFVFGASSANPGPFNRPYYVWERLQLCLYFVQELIISGLYVYEVTGMLKPDFHATPPPQKERRGSVLSALGTGKRWKSRKVLRHLIYVNIFIVILDISLLIMEFIGYYEVQVLYKAFVYSTKLKLEFRILNQLTDIATSRMRSS</sequence>
<dbReference type="OrthoDB" id="405906at2759"/>
<feature type="non-terminal residue" evidence="3">
    <location>
        <position position="194"/>
    </location>
</feature>
<name>A0A9P4NRL1_9PEZI</name>
<keyword evidence="1" id="KW-0812">Transmembrane</keyword>
<evidence type="ECO:0000313" key="3">
    <source>
        <dbReference type="EMBL" id="KAF2430840.1"/>
    </source>
</evidence>
<keyword evidence="1" id="KW-0472">Membrane</keyword>
<organism evidence="3 4">
    <name type="scientific">Tothia fuscella</name>
    <dbReference type="NCBI Taxonomy" id="1048955"/>
    <lineage>
        <taxon>Eukaryota</taxon>
        <taxon>Fungi</taxon>
        <taxon>Dikarya</taxon>
        <taxon>Ascomycota</taxon>
        <taxon>Pezizomycotina</taxon>
        <taxon>Dothideomycetes</taxon>
        <taxon>Pleosporomycetidae</taxon>
        <taxon>Venturiales</taxon>
        <taxon>Cylindrosympodiaceae</taxon>
        <taxon>Tothia</taxon>
    </lineage>
</organism>
<evidence type="ECO:0000313" key="4">
    <source>
        <dbReference type="Proteomes" id="UP000800235"/>
    </source>
</evidence>
<accession>A0A9P4NRL1</accession>
<keyword evidence="4" id="KW-1185">Reference proteome</keyword>
<protein>
    <recommendedName>
        <fullName evidence="2">DUF7703 domain-containing protein</fullName>
    </recommendedName>
</protein>
<dbReference type="InterPro" id="IPR056120">
    <property type="entry name" value="DUF7703"/>
</dbReference>
<feature type="transmembrane region" description="Helical" evidence="1">
    <location>
        <begin position="30"/>
        <end position="53"/>
    </location>
</feature>
<keyword evidence="1" id="KW-1133">Transmembrane helix</keyword>
<dbReference type="Pfam" id="PF24802">
    <property type="entry name" value="DUF7703"/>
    <property type="match status" value="1"/>
</dbReference>
<proteinExistence type="predicted"/>
<gene>
    <name evidence="3" type="ORF">EJ08DRAFT_556248</name>
</gene>
<feature type="domain" description="DUF7703" evidence="2">
    <location>
        <begin position="2"/>
        <end position="191"/>
    </location>
</feature>
<evidence type="ECO:0000259" key="2">
    <source>
        <dbReference type="Pfam" id="PF24802"/>
    </source>
</evidence>
<dbReference type="EMBL" id="MU007036">
    <property type="protein sequence ID" value="KAF2430840.1"/>
    <property type="molecule type" value="Genomic_DNA"/>
</dbReference>
<feature type="transmembrane region" description="Helical" evidence="1">
    <location>
        <begin position="135"/>
        <end position="158"/>
    </location>
</feature>
<comment type="caution">
    <text evidence="3">The sequence shown here is derived from an EMBL/GenBank/DDBJ whole genome shotgun (WGS) entry which is preliminary data.</text>
</comment>